<proteinExistence type="predicted"/>
<evidence type="ECO:0008006" key="3">
    <source>
        <dbReference type="Google" id="ProtNLM"/>
    </source>
</evidence>
<dbReference type="PANTHER" id="PTHR33116:SF87">
    <property type="entry name" value="OS01G0158850 PROTEIN"/>
    <property type="match status" value="1"/>
</dbReference>
<evidence type="ECO:0000313" key="1">
    <source>
        <dbReference type="EnsemblPlants" id="AET5Gv21159000.1"/>
    </source>
</evidence>
<sequence>VLSAMPTFALTVLQIPKKLLKDIDKCRRKFLWKQAEEITGASCKVNWPTVCTPTMHGGLGIPDLERFSRALRLRWLWIAWT</sequence>
<dbReference type="Gramene" id="AET5Gv21159000.1">
    <property type="protein sequence ID" value="AET5Gv21159000.1"/>
    <property type="gene ID" value="AET5Gv21159000"/>
</dbReference>
<name>A0A453MEM5_AEGTS</name>
<evidence type="ECO:0000313" key="2">
    <source>
        <dbReference type="Proteomes" id="UP000015105"/>
    </source>
</evidence>
<dbReference type="STRING" id="200361.A0A453MEM5"/>
<reference evidence="2" key="1">
    <citation type="journal article" date="2014" name="Science">
        <title>Ancient hybridizations among the ancestral genomes of bread wheat.</title>
        <authorList>
            <consortium name="International Wheat Genome Sequencing Consortium,"/>
            <person name="Marcussen T."/>
            <person name="Sandve S.R."/>
            <person name="Heier L."/>
            <person name="Spannagl M."/>
            <person name="Pfeifer M."/>
            <person name="Jakobsen K.S."/>
            <person name="Wulff B.B."/>
            <person name="Steuernagel B."/>
            <person name="Mayer K.F."/>
            <person name="Olsen O.A."/>
        </authorList>
    </citation>
    <scope>NUCLEOTIDE SEQUENCE [LARGE SCALE GENOMIC DNA]</scope>
    <source>
        <strain evidence="2">cv. AL8/78</strain>
    </source>
</reference>
<protein>
    <recommendedName>
        <fullName evidence="3">Reverse transcriptase zinc-binding domain-containing protein</fullName>
    </recommendedName>
</protein>
<reference evidence="1" key="4">
    <citation type="submission" date="2019-03" db="UniProtKB">
        <authorList>
            <consortium name="EnsemblPlants"/>
        </authorList>
    </citation>
    <scope>IDENTIFICATION</scope>
</reference>
<reference evidence="2" key="2">
    <citation type="journal article" date="2017" name="Nat. Plants">
        <title>The Aegilops tauschii genome reveals multiple impacts of transposons.</title>
        <authorList>
            <person name="Zhao G."/>
            <person name="Zou C."/>
            <person name="Li K."/>
            <person name="Wang K."/>
            <person name="Li T."/>
            <person name="Gao L."/>
            <person name="Zhang X."/>
            <person name="Wang H."/>
            <person name="Yang Z."/>
            <person name="Liu X."/>
            <person name="Jiang W."/>
            <person name="Mao L."/>
            <person name="Kong X."/>
            <person name="Jiao Y."/>
            <person name="Jia J."/>
        </authorList>
    </citation>
    <scope>NUCLEOTIDE SEQUENCE [LARGE SCALE GENOMIC DNA]</scope>
    <source>
        <strain evidence="2">cv. AL8/78</strain>
    </source>
</reference>
<keyword evidence="2" id="KW-1185">Reference proteome</keyword>
<reference evidence="1" key="3">
    <citation type="journal article" date="2017" name="Nature">
        <title>Genome sequence of the progenitor of the wheat D genome Aegilops tauschii.</title>
        <authorList>
            <person name="Luo M.C."/>
            <person name="Gu Y.Q."/>
            <person name="Puiu D."/>
            <person name="Wang H."/>
            <person name="Twardziok S.O."/>
            <person name="Deal K.R."/>
            <person name="Huo N."/>
            <person name="Zhu T."/>
            <person name="Wang L."/>
            <person name="Wang Y."/>
            <person name="McGuire P.E."/>
            <person name="Liu S."/>
            <person name="Long H."/>
            <person name="Ramasamy R.K."/>
            <person name="Rodriguez J.C."/>
            <person name="Van S.L."/>
            <person name="Yuan L."/>
            <person name="Wang Z."/>
            <person name="Xia Z."/>
            <person name="Xiao L."/>
            <person name="Anderson O.D."/>
            <person name="Ouyang S."/>
            <person name="Liang Y."/>
            <person name="Zimin A.V."/>
            <person name="Pertea G."/>
            <person name="Qi P."/>
            <person name="Bennetzen J.L."/>
            <person name="Dai X."/>
            <person name="Dawson M.W."/>
            <person name="Muller H.G."/>
            <person name="Kugler K."/>
            <person name="Rivarola-Duarte L."/>
            <person name="Spannagl M."/>
            <person name="Mayer K.F.X."/>
            <person name="Lu F.H."/>
            <person name="Bevan M.W."/>
            <person name="Leroy P."/>
            <person name="Li P."/>
            <person name="You F.M."/>
            <person name="Sun Q."/>
            <person name="Liu Z."/>
            <person name="Lyons E."/>
            <person name="Wicker T."/>
            <person name="Salzberg S.L."/>
            <person name="Devos K.M."/>
            <person name="Dvorak J."/>
        </authorList>
    </citation>
    <scope>NUCLEOTIDE SEQUENCE [LARGE SCALE GENOMIC DNA]</scope>
    <source>
        <strain evidence="1">cv. AL8/78</strain>
    </source>
</reference>
<dbReference type="EnsemblPlants" id="AET5Gv21159000.1">
    <property type="protein sequence ID" value="AET5Gv21159000.1"/>
    <property type="gene ID" value="AET5Gv21159000"/>
</dbReference>
<organism evidence="1 2">
    <name type="scientific">Aegilops tauschii subsp. strangulata</name>
    <name type="common">Goatgrass</name>
    <dbReference type="NCBI Taxonomy" id="200361"/>
    <lineage>
        <taxon>Eukaryota</taxon>
        <taxon>Viridiplantae</taxon>
        <taxon>Streptophyta</taxon>
        <taxon>Embryophyta</taxon>
        <taxon>Tracheophyta</taxon>
        <taxon>Spermatophyta</taxon>
        <taxon>Magnoliopsida</taxon>
        <taxon>Liliopsida</taxon>
        <taxon>Poales</taxon>
        <taxon>Poaceae</taxon>
        <taxon>BOP clade</taxon>
        <taxon>Pooideae</taxon>
        <taxon>Triticodae</taxon>
        <taxon>Triticeae</taxon>
        <taxon>Triticinae</taxon>
        <taxon>Aegilops</taxon>
    </lineage>
</organism>
<dbReference type="PANTHER" id="PTHR33116">
    <property type="entry name" value="REVERSE TRANSCRIPTASE ZINC-BINDING DOMAIN-CONTAINING PROTEIN-RELATED-RELATED"/>
    <property type="match status" value="1"/>
</dbReference>
<dbReference type="AlphaFoldDB" id="A0A453MEM5"/>
<dbReference type="Proteomes" id="UP000015105">
    <property type="component" value="Chromosome 5D"/>
</dbReference>
<accession>A0A453MEM5</accession>
<reference evidence="1" key="5">
    <citation type="journal article" date="2021" name="G3 (Bethesda)">
        <title>Aegilops tauschii genome assembly Aet v5.0 features greater sequence contiguity and improved annotation.</title>
        <authorList>
            <person name="Wang L."/>
            <person name="Zhu T."/>
            <person name="Rodriguez J.C."/>
            <person name="Deal K.R."/>
            <person name="Dubcovsky J."/>
            <person name="McGuire P.E."/>
            <person name="Lux T."/>
            <person name="Spannagl M."/>
            <person name="Mayer K.F.X."/>
            <person name="Baldrich P."/>
            <person name="Meyers B.C."/>
            <person name="Huo N."/>
            <person name="Gu Y.Q."/>
            <person name="Zhou H."/>
            <person name="Devos K.M."/>
            <person name="Bennetzen J.L."/>
            <person name="Unver T."/>
            <person name="Budak H."/>
            <person name="Gulick P.J."/>
            <person name="Galiba G."/>
            <person name="Kalapos B."/>
            <person name="Nelson D.R."/>
            <person name="Li P."/>
            <person name="You F.M."/>
            <person name="Luo M.C."/>
            <person name="Dvorak J."/>
        </authorList>
    </citation>
    <scope>NUCLEOTIDE SEQUENCE [LARGE SCALE GENOMIC DNA]</scope>
    <source>
        <strain evidence="1">cv. AL8/78</strain>
    </source>
</reference>